<dbReference type="Proteomes" id="UP001304769">
    <property type="component" value="Unassembled WGS sequence"/>
</dbReference>
<dbReference type="InterPro" id="IPR000600">
    <property type="entry name" value="ROK"/>
</dbReference>
<protein>
    <submittedName>
        <fullName evidence="2">ROK family transcriptional regulator</fullName>
    </submittedName>
</protein>
<dbReference type="EMBL" id="JAYGGQ010000016">
    <property type="protein sequence ID" value="MEA5456698.1"/>
    <property type="molecule type" value="Genomic_DNA"/>
</dbReference>
<dbReference type="Gene3D" id="1.10.10.10">
    <property type="entry name" value="Winged helix-like DNA-binding domain superfamily/Winged helix DNA-binding domain"/>
    <property type="match status" value="1"/>
</dbReference>
<comment type="caution">
    <text evidence="2">The sequence shown here is derived from an EMBL/GenBank/DDBJ whole genome shotgun (WGS) entry which is preliminary data.</text>
</comment>
<proteinExistence type="inferred from homology"/>
<dbReference type="PROSITE" id="PS01125">
    <property type="entry name" value="ROK"/>
    <property type="match status" value="1"/>
</dbReference>
<dbReference type="InterPro" id="IPR036388">
    <property type="entry name" value="WH-like_DNA-bd_sf"/>
</dbReference>
<dbReference type="SUPFAM" id="SSF53067">
    <property type="entry name" value="Actin-like ATPase domain"/>
    <property type="match status" value="1"/>
</dbReference>
<evidence type="ECO:0000256" key="1">
    <source>
        <dbReference type="ARBA" id="ARBA00006479"/>
    </source>
</evidence>
<dbReference type="Pfam" id="PF13412">
    <property type="entry name" value="HTH_24"/>
    <property type="match status" value="1"/>
</dbReference>
<dbReference type="Pfam" id="PF00480">
    <property type="entry name" value="ROK"/>
    <property type="match status" value="1"/>
</dbReference>
<dbReference type="RefSeq" id="WP_323280592.1">
    <property type="nucleotide sequence ID" value="NZ_JAYGGQ010000016.1"/>
</dbReference>
<dbReference type="InterPro" id="IPR049874">
    <property type="entry name" value="ROK_cs"/>
</dbReference>
<evidence type="ECO:0000313" key="3">
    <source>
        <dbReference type="Proteomes" id="UP001304769"/>
    </source>
</evidence>
<evidence type="ECO:0000313" key="2">
    <source>
        <dbReference type="EMBL" id="MEA5456698.1"/>
    </source>
</evidence>
<dbReference type="PANTHER" id="PTHR18964:SF149">
    <property type="entry name" value="BIFUNCTIONAL UDP-N-ACETYLGLUCOSAMINE 2-EPIMERASE_N-ACETYLMANNOSAMINE KINASE"/>
    <property type="match status" value="1"/>
</dbReference>
<keyword evidence="3" id="KW-1185">Reference proteome</keyword>
<dbReference type="InterPro" id="IPR043129">
    <property type="entry name" value="ATPase_NBD"/>
</dbReference>
<comment type="similarity">
    <text evidence="1">Belongs to the ROK (NagC/XylR) family.</text>
</comment>
<reference evidence="2 3" key="1">
    <citation type="submission" date="2023-12" db="EMBL/GenBank/DDBJ databases">
        <title>Sinomonas terricola sp. nov, isolated from litchi orchard soil in Guangdong, PR China.</title>
        <authorList>
            <person name="Jiaxin W."/>
            <person name="Yang Z."/>
            <person name="Honghui Z."/>
        </authorList>
    </citation>
    <scope>NUCLEOTIDE SEQUENCE [LARGE SCALE GENOMIC DNA]</scope>
    <source>
        <strain evidence="2 3">JGH33</strain>
    </source>
</reference>
<sequence length="390" mass="40201">MPANAVEDRAAMFEVPALKDPHRSGLFSLVLRHAPISRGDLAQRASLDQSTVTRTLRPLIENGYLKETPTAPHGRGRPQRIIEVVPDRHCAVGVKIGPRLITAVVTDLGANVVARAEETETSLDPHKVLTAASGLVARLLDAHPGSREKALGVGIGVGGHVDPEAGVCRYSPILGWHDVEVVGPVAEAVGLPVTVHNDVNALAVAEQLFGNGRSARNFAVATIGPGIGLGLVVEGVPYGGTRGLAGELGHIPLVPDGPVCRCGRRGCLEALAGDAAIAAAAGVDDVGAALDAARTGSGAQAERARRAFAEAGAWVGRGLAIVANLTAPELIVLTGEGAAAYDLLGDSLAAAFEEHVLEGRDFLPRLKVDASDADIWARGAACLAIQQALR</sequence>
<organism evidence="2 3">
    <name type="scientific">Sinomonas terricola</name>
    <dbReference type="NCBI Taxonomy" id="3110330"/>
    <lineage>
        <taxon>Bacteria</taxon>
        <taxon>Bacillati</taxon>
        <taxon>Actinomycetota</taxon>
        <taxon>Actinomycetes</taxon>
        <taxon>Micrococcales</taxon>
        <taxon>Micrococcaceae</taxon>
        <taxon>Sinomonas</taxon>
    </lineage>
</organism>
<name>A0ABU5TAU3_9MICC</name>
<dbReference type="Gene3D" id="3.30.420.40">
    <property type="match status" value="2"/>
</dbReference>
<dbReference type="PANTHER" id="PTHR18964">
    <property type="entry name" value="ROK (REPRESSOR, ORF, KINASE) FAMILY"/>
    <property type="match status" value="1"/>
</dbReference>
<dbReference type="CDD" id="cd00090">
    <property type="entry name" value="HTH_ARSR"/>
    <property type="match status" value="1"/>
</dbReference>
<accession>A0ABU5TAU3</accession>
<dbReference type="InterPro" id="IPR011991">
    <property type="entry name" value="ArsR-like_HTH"/>
</dbReference>
<dbReference type="SUPFAM" id="SSF46785">
    <property type="entry name" value="Winged helix' DNA-binding domain"/>
    <property type="match status" value="1"/>
</dbReference>
<dbReference type="InterPro" id="IPR036390">
    <property type="entry name" value="WH_DNA-bd_sf"/>
</dbReference>
<gene>
    <name evidence="2" type="ORF">SPF06_18400</name>
</gene>